<gene>
    <name evidence="5 8" type="primary">rimM</name>
    <name evidence="8" type="ORF">CLG94_05775</name>
</gene>
<keyword evidence="2 5" id="KW-0690">Ribosome biogenesis</keyword>
<reference evidence="8 9" key="1">
    <citation type="submission" date="2017-09" db="EMBL/GenBank/DDBJ databases">
        <title>Bloom of a denitrifying methanotroph, Candidatus Methylomirabilis limnetica, in a deep stratified lake.</title>
        <authorList>
            <person name="Graf J.S."/>
            <person name="Marchant H.K."/>
            <person name="Tienken D."/>
            <person name="Hach P.F."/>
            <person name="Brand A."/>
            <person name="Schubert C.J."/>
            <person name="Kuypers M.M."/>
            <person name="Milucka J."/>
        </authorList>
    </citation>
    <scope>NUCLEOTIDE SEQUENCE [LARGE SCALE GENOMIC DNA]</scope>
    <source>
        <strain evidence="8 9">Zug</strain>
    </source>
</reference>
<comment type="function">
    <text evidence="5">An accessory protein needed during the final step in the assembly of 30S ribosomal subunit, possibly for assembly of the head region. Essential for efficient processing of 16S rRNA. May be needed both before and after RbfA during the maturation of 16S rRNA. It has affinity for free ribosomal 30S subunits but not for 70S ribosomes.</text>
</comment>
<comment type="similarity">
    <text evidence="5">Belongs to the RimM family.</text>
</comment>
<evidence type="ECO:0000256" key="2">
    <source>
        <dbReference type="ARBA" id="ARBA00022517"/>
    </source>
</evidence>
<keyword evidence="1 5" id="KW-0963">Cytoplasm</keyword>
<accession>A0A2T4TYJ7</accession>
<comment type="domain">
    <text evidence="5">The PRC barrel domain binds ribosomal protein uS19.</text>
</comment>
<name>A0A2T4TYJ7_9BACT</name>
<evidence type="ECO:0000259" key="6">
    <source>
        <dbReference type="Pfam" id="PF01782"/>
    </source>
</evidence>
<sequence>MPSPYLVLGRTAKAWGLKGEVKVQPSADSIAIAAGSATVYLRGPGGDLTEYVVERVRPAGKAWILQFQGVGTIEQAERLVDRELLIPRSAAPTLPEGAYYHADLIGLKVVTEEGQELGRIAEILETGANDVYVVHGEGSEWLLPATREVVRRIDLAGEIMVVHLLKGMIEAEAV</sequence>
<dbReference type="Gene3D" id="2.30.30.240">
    <property type="entry name" value="PRC-barrel domain"/>
    <property type="match status" value="1"/>
</dbReference>
<evidence type="ECO:0000313" key="9">
    <source>
        <dbReference type="Proteomes" id="UP000241436"/>
    </source>
</evidence>
<dbReference type="Proteomes" id="UP000241436">
    <property type="component" value="Unassembled WGS sequence"/>
</dbReference>
<dbReference type="InterPro" id="IPR009000">
    <property type="entry name" value="Transl_B-barrel_sf"/>
</dbReference>
<evidence type="ECO:0000256" key="4">
    <source>
        <dbReference type="ARBA" id="ARBA00023186"/>
    </source>
</evidence>
<dbReference type="Gene3D" id="2.40.30.60">
    <property type="entry name" value="RimM"/>
    <property type="match status" value="1"/>
</dbReference>
<dbReference type="EMBL" id="NVQC01000017">
    <property type="protein sequence ID" value="PTL36169.1"/>
    <property type="molecule type" value="Genomic_DNA"/>
</dbReference>
<keyword evidence="3 5" id="KW-0698">rRNA processing</keyword>
<dbReference type="GO" id="GO:0043022">
    <property type="term" value="F:ribosome binding"/>
    <property type="evidence" value="ECO:0007669"/>
    <property type="project" value="InterPro"/>
</dbReference>
<evidence type="ECO:0000313" key="8">
    <source>
        <dbReference type="EMBL" id="PTL36169.1"/>
    </source>
</evidence>
<dbReference type="OrthoDB" id="9810331at2"/>
<protein>
    <recommendedName>
        <fullName evidence="5">Ribosome maturation factor RimM</fullName>
    </recommendedName>
</protein>
<dbReference type="PANTHER" id="PTHR33692:SF1">
    <property type="entry name" value="RIBOSOME MATURATION FACTOR RIMM"/>
    <property type="match status" value="1"/>
</dbReference>
<dbReference type="GO" id="GO:0042274">
    <property type="term" value="P:ribosomal small subunit biogenesis"/>
    <property type="evidence" value="ECO:0007669"/>
    <property type="project" value="UniProtKB-UniRule"/>
</dbReference>
<reference evidence="9" key="2">
    <citation type="journal article" date="2018" name="Environ. Microbiol.">
        <title>Bloom of a denitrifying methanotroph, 'Candidatus Methylomirabilis limnetica', in a deep stratified lake.</title>
        <authorList>
            <person name="Graf J.S."/>
            <person name="Mayr M.J."/>
            <person name="Marchant H.K."/>
            <person name="Tienken D."/>
            <person name="Hach P.F."/>
            <person name="Brand A."/>
            <person name="Schubert C.J."/>
            <person name="Kuypers M.M."/>
            <person name="Milucka J."/>
        </authorList>
    </citation>
    <scope>NUCLEOTIDE SEQUENCE [LARGE SCALE GENOMIC DNA]</scope>
    <source>
        <strain evidence="9">Zug</strain>
    </source>
</reference>
<dbReference type="InterPro" id="IPR011033">
    <property type="entry name" value="PRC_barrel-like_sf"/>
</dbReference>
<dbReference type="GO" id="GO:0005737">
    <property type="term" value="C:cytoplasm"/>
    <property type="evidence" value="ECO:0007669"/>
    <property type="project" value="UniProtKB-SubCell"/>
</dbReference>
<organism evidence="8 9">
    <name type="scientific">Candidatus Methylomirabilis limnetica</name>
    <dbReference type="NCBI Taxonomy" id="2033718"/>
    <lineage>
        <taxon>Bacteria</taxon>
        <taxon>Candidatus Methylomirabilota</taxon>
        <taxon>Candidatus Methylomirabilia</taxon>
        <taxon>Candidatus Methylomirabilales</taxon>
        <taxon>Candidatus Methylomirabilaceae</taxon>
        <taxon>Candidatus Methylomirabilis</taxon>
    </lineage>
</organism>
<dbReference type="SUPFAM" id="SSF50447">
    <property type="entry name" value="Translation proteins"/>
    <property type="match status" value="1"/>
</dbReference>
<comment type="caution">
    <text evidence="8">The sequence shown here is derived from an EMBL/GenBank/DDBJ whole genome shotgun (WGS) entry which is preliminary data.</text>
</comment>
<dbReference type="PANTHER" id="PTHR33692">
    <property type="entry name" value="RIBOSOME MATURATION FACTOR RIMM"/>
    <property type="match status" value="1"/>
</dbReference>
<keyword evidence="4 5" id="KW-0143">Chaperone</keyword>
<evidence type="ECO:0000256" key="3">
    <source>
        <dbReference type="ARBA" id="ARBA00022552"/>
    </source>
</evidence>
<dbReference type="InterPro" id="IPR011961">
    <property type="entry name" value="RimM"/>
</dbReference>
<feature type="domain" description="RimM N-terminal" evidence="6">
    <location>
        <begin position="8"/>
        <end position="89"/>
    </location>
</feature>
<dbReference type="InterPro" id="IPR056792">
    <property type="entry name" value="PRC_RimM"/>
</dbReference>
<dbReference type="SUPFAM" id="SSF50346">
    <property type="entry name" value="PRC-barrel domain"/>
    <property type="match status" value="1"/>
</dbReference>
<evidence type="ECO:0000259" key="7">
    <source>
        <dbReference type="Pfam" id="PF24986"/>
    </source>
</evidence>
<dbReference type="GO" id="GO:0006364">
    <property type="term" value="P:rRNA processing"/>
    <property type="evidence" value="ECO:0007669"/>
    <property type="project" value="UniProtKB-UniRule"/>
</dbReference>
<dbReference type="GO" id="GO:0005840">
    <property type="term" value="C:ribosome"/>
    <property type="evidence" value="ECO:0007669"/>
    <property type="project" value="InterPro"/>
</dbReference>
<keyword evidence="9" id="KW-1185">Reference proteome</keyword>
<dbReference type="RefSeq" id="WP_107561916.1">
    <property type="nucleotide sequence ID" value="NZ_NVQC01000017.1"/>
</dbReference>
<dbReference type="AlphaFoldDB" id="A0A2T4TYJ7"/>
<feature type="domain" description="Ribosome maturation factor RimM PRC barrel" evidence="7">
    <location>
        <begin position="102"/>
        <end position="164"/>
    </location>
</feature>
<proteinExistence type="inferred from homology"/>
<dbReference type="InterPro" id="IPR002676">
    <property type="entry name" value="RimM_N"/>
</dbReference>
<dbReference type="HAMAP" id="MF_00014">
    <property type="entry name" value="Ribosome_mat_RimM"/>
    <property type="match status" value="1"/>
</dbReference>
<dbReference type="Pfam" id="PF24986">
    <property type="entry name" value="PRC_RimM"/>
    <property type="match status" value="1"/>
</dbReference>
<evidence type="ECO:0000256" key="5">
    <source>
        <dbReference type="HAMAP-Rule" id="MF_00014"/>
    </source>
</evidence>
<dbReference type="Pfam" id="PF01782">
    <property type="entry name" value="RimM"/>
    <property type="match status" value="1"/>
</dbReference>
<dbReference type="NCBIfam" id="TIGR02273">
    <property type="entry name" value="16S_RimM"/>
    <property type="match status" value="1"/>
</dbReference>
<comment type="subcellular location">
    <subcellularLocation>
        <location evidence="5">Cytoplasm</location>
    </subcellularLocation>
</comment>
<evidence type="ECO:0000256" key="1">
    <source>
        <dbReference type="ARBA" id="ARBA00022490"/>
    </source>
</evidence>
<dbReference type="InterPro" id="IPR036976">
    <property type="entry name" value="RimM_N_sf"/>
</dbReference>
<comment type="subunit">
    <text evidence="5">Binds ribosomal protein uS19.</text>
</comment>